<dbReference type="AlphaFoldDB" id="A0A6I4P0W5"/>
<proteinExistence type="predicted"/>
<gene>
    <name evidence="1" type="ORF">GON26_20470</name>
</gene>
<sequence>MNVEIKPVIDHQQYEVNGHIIQKDAANNWTCQHPLSPKEIRAFRNYEKLIINNFKFRKHTKATYKD</sequence>
<comment type="caution">
    <text evidence="1">The sequence shown here is derived from an EMBL/GenBank/DDBJ whole genome shotgun (WGS) entry which is preliminary data.</text>
</comment>
<name>A0A6I4P0W5_9FLAO</name>
<dbReference type="EMBL" id="WSTB01000018">
    <property type="protein sequence ID" value="MWB96744.1"/>
    <property type="molecule type" value="Genomic_DNA"/>
</dbReference>
<dbReference type="RefSeq" id="WP_160376631.1">
    <property type="nucleotide sequence ID" value="NZ_WSTB01000018.1"/>
</dbReference>
<organism evidence="1 2">
    <name type="scientific">Flavobacterium hydrocarbonoxydans</name>
    <dbReference type="NCBI Taxonomy" id="2683249"/>
    <lineage>
        <taxon>Bacteria</taxon>
        <taxon>Pseudomonadati</taxon>
        <taxon>Bacteroidota</taxon>
        <taxon>Flavobacteriia</taxon>
        <taxon>Flavobacteriales</taxon>
        <taxon>Flavobacteriaceae</taxon>
        <taxon>Flavobacterium</taxon>
    </lineage>
</organism>
<keyword evidence="2" id="KW-1185">Reference proteome</keyword>
<dbReference type="Proteomes" id="UP000471501">
    <property type="component" value="Unassembled WGS sequence"/>
</dbReference>
<accession>A0A6I4P0W5</accession>
<evidence type="ECO:0000313" key="2">
    <source>
        <dbReference type="Proteomes" id="UP000471501"/>
    </source>
</evidence>
<reference evidence="1 2" key="1">
    <citation type="submission" date="2019-12" db="EMBL/GenBank/DDBJ databases">
        <authorList>
            <person name="Kim Y.S."/>
        </authorList>
    </citation>
    <scope>NUCLEOTIDE SEQUENCE [LARGE SCALE GENOMIC DNA]</scope>
    <source>
        <strain evidence="1 2">GA093</strain>
    </source>
</reference>
<protein>
    <submittedName>
        <fullName evidence="1">Uncharacterized protein</fullName>
    </submittedName>
</protein>
<evidence type="ECO:0000313" key="1">
    <source>
        <dbReference type="EMBL" id="MWB96744.1"/>
    </source>
</evidence>